<sequence>MGEKGSKKLPKSSVSFKRCAQVVCTTCTILAPGPPLSKCVTNKEMEHNPVVTSTFNVNVSNFNADLNLTPLLRVHFTTALGCHRVGFCLQNTCSTSEAHPFAIFAFPPPLKPRNASKCLPSRRSRRSC</sequence>
<gene>
    <name evidence="1" type="ORF">K443DRAFT_224645</name>
</gene>
<evidence type="ECO:0000313" key="1">
    <source>
        <dbReference type="EMBL" id="KIJ97946.1"/>
    </source>
</evidence>
<reference evidence="1 2" key="1">
    <citation type="submission" date="2014-04" db="EMBL/GenBank/DDBJ databases">
        <authorList>
            <consortium name="DOE Joint Genome Institute"/>
            <person name="Kuo A."/>
            <person name="Kohler A."/>
            <person name="Nagy L.G."/>
            <person name="Floudas D."/>
            <person name="Copeland A."/>
            <person name="Barry K.W."/>
            <person name="Cichocki N."/>
            <person name="Veneault-Fourrey C."/>
            <person name="LaButti K."/>
            <person name="Lindquist E.A."/>
            <person name="Lipzen A."/>
            <person name="Lundell T."/>
            <person name="Morin E."/>
            <person name="Murat C."/>
            <person name="Sun H."/>
            <person name="Tunlid A."/>
            <person name="Henrissat B."/>
            <person name="Grigoriev I.V."/>
            <person name="Hibbett D.S."/>
            <person name="Martin F."/>
            <person name="Nordberg H.P."/>
            <person name="Cantor M.N."/>
            <person name="Hua S.X."/>
        </authorList>
    </citation>
    <scope>NUCLEOTIDE SEQUENCE [LARGE SCALE GENOMIC DNA]</scope>
    <source>
        <strain evidence="1 2">LaAM-08-1</strain>
    </source>
</reference>
<accession>A0A0C9XK36</accession>
<reference evidence="2" key="2">
    <citation type="submission" date="2015-01" db="EMBL/GenBank/DDBJ databases">
        <title>Evolutionary Origins and Diversification of the Mycorrhizal Mutualists.</title>
        <authorList>
            <consortium name="DOE Joint Genome Institute"/>
            <consortium name="Mycorrhizal Genomics Consortium"/>
            <person name="Kohler A."/>
            <person name="Kuo A."/>
            <person name="Nagy L.G."/>
            <person name="Floudas D."/>
            <person name="Copeland A."/>
            <person name="Barry K.W."/>
            <person name="Cichocki N."/>
            <person name="Veneault-Fourrey C."/>
            <person name="LaButti K."/>
            <person name="Lindquist E.A."/>
            <person name="Lipzen A."/>
            <person name="Lundell T."/>
            <person name="Morin E."/>
            <person name="Murat C."/>
            <person name="Riley R."/>
            <person name="Ohm R."/>
            <person name="Sun H."/>
            <person name="Tunlid A."/>
            <person name="Henrissat B."/>
            <person name="Grigoriev I.V."/>
            <person name="Hibbett D.S."/>
            <person name="Martin F."/>
        </authorList>
    </citation>
    <scope>NUCLEOTIDE SEQUENCE [LARGE SCALE GENOMIC DNA]</scope>
    <source>
        <strain evidence="2">LaAM-08-1</strain>
    </source>
</reference>
<name>A0A0C9XK36_9AGAR</name>
<protein>
    <submittedName>
        <fullName evidence="1">Uncharacterized protein</fullName>
    </submittedName>
</protein>
<organism evidence="1 2">
    <name type="scientific">Laccaria amethystina LaAM-08-1</name>
    <dbReference type="NCBI Taxonomy" id="1095629"/>
    <lineage>
        <taxon>Eukaryota</taxon>
        <taxon>Fungi</taxon>
        <taxon>Dikarya</taxon>
        <taxon>Basidiomycota</taxon>
        <taxon>Agaricomycotina</taxon>
        <taxon>Agaricomycetes</taxon>
        <taxon>Agaricomycetidae</taxon>
        <taxon>Agaricales</taxon>
        <taxon>Agaricineae</taxon>
        <taxon>Hydnangiaceae</taxon>
        <taxon>Laccaria</taxon>
    </lineage>
</organism>
<dbReference type="Proteomes" id="UP000054477">
    <property type="component" value="Unassembled WGS sequence"/>
</dbReference>
<dbReference type="HOGENOM" id="CLU_1959913_0_0_1"/>
<evidence type="ECO:0000313" key="2">
    <source>
        <dbReference type="Proteomes" id="UP000054477"/>
    </source>
</evidence>
<keyword evidence="2" id="KW-1185">Reference proteome</keyword>
<dbReference type="EMBL" id="KN838680">
    <property type="protein sequence ID" value="KIJ97946.1"/>
    <property type="molecule type" value="Genomic_DNA"/>
</dbReference>
<proteinExistence type="predicted"/>
<dbReference type="AlphaFoldDB" id="A0A0C9XK36"/>